<proteinExistence type="predicted"/>
<name>A0A5Q3Q1Q4_9PSEU</name>
<sequence length="214" mass="23260">MPRTGAWIPRRRAIYLAAGLILLLVGGGTAAVGTLLFSGQARADRPIADLVPETPPDVPGQWGTHYVDTTAQRSEWGLEGQATRTWTHPEGTTVRVTVGRFGSPVSASLAFARTNPRQRTEEASGEKIGEYDAIFDERPQHLPTNHDGVQHFCGQLLDKPGICDTRWLLLRHGQYLVEIVVVNGASPDGSLPVWVQSLAETVHRTICARAPQVG</sequence>
<reference evidence="2" key="1">
    <citation type="submission" date="2019-11" db="EMBL/GenBank/DDBJ databases">
        <title>The complete genome sequence of Saccharopolyspora sp. E2A.</title>
        <authorList>
            <person name="Zhang G."/>
        </authorList>
    </citation>
    <scope>NUCLEOTIDE SEQUENCE [LARGE SCALE GENOMIC DNA]</scope>
    <source>
        <strain evidence="2">E2A</strain>
    </source>
</reference>
<dbReference type="Proteomes" id="UP000371041">
    <property type="component" value="Chromosome"/>
</dbReference>
<dbReference type="RefSeq" id="WP_154074872.1">
    <property type="nucleotide sequence ID" value="NZ_CP045929.1"/>
</dbReference>
<evidence type="ECO:0000313" key="1">
    <source>
        <dbReference type="EMBL" id="QGK68263.1"/>
    </source>
</evidence>
<dbReference type="AlphaFoldDB" id="A0A5Q3Q1Q4"/>
<protein>
    <submittedName>
        <fullName evidence="1">Uncharacterized protein</fullName>
    </submittedName>
</protein>
<keyword evidence="2" id="KW-1185">Reference proteome</keyword>
<dbReference type="EMBL" id="CP045929">
    <property type="protein sequence ID" value="QGK68263.1"/>
    <property type="molecule type" value="Genomic_DNA"/>
</dbReference>
<gene>
    <name evidence="1" type="ORF">GIY23_00575</name>
</gene>
<organism evidence="1 2">
    <name type="scientific">Allosaccharopolyspora coralli</name>
    <dbReference type="NCBI Taxonomy" id="2665642"/>
    <lineage>
        <taxon>Bacteria</taxon>
        <taxon>Bacillati</taxon>
        <taxon>Actinomycetota</taxon>
        <taxon>Actinomycetes</taxon>
        <taxon>Pseudonocardiales</taxon>
        <taxon>Pseudonocardiaceae</taxon>
        <taxon>Allosaccharopolyspora</taxon>
    </lineage>
</organism>
<accession>A0A5Q3Q1Q4</accession>
<dbReference type="KEGG" id="sace:GIY23_00575"/>
<evidence type="ECO:0000313" key="2">
    <source>
        <dbReference type="Proteomes" id="UP000371041"/>
    </source>
</evidence>